<proteinExistence type="predicted"/>
<organism evidence="3 4">
    <name type="scientific">Planomonospora venezuelensis</name>
    <dbReference type="NCBI Taxonomy" id="1999"/>
    <lineage>
        <taxon>Bacteria</taxon>
        <taxon>Bacillati</taxon>
        <taxon>Actinomycetota</taxon>
        <taxon>Actinomycetes</taxon>
        <taxon>Streptosporangiales</taxon>
        <taxon>Streptosporangiaceae</taxon>
        <taxon>Planomonospora</taxon>
    </lineage>
</organism>
<dbReference type="GO" id="GO:0004553">
    <property type="term" value="F:hydrolase activity, hydrolyzing O-glycosyl compounds"/>
    <property type="evidence" value="ECO:0007669"/>
    <property type="project" value="InterPro"/>
</dbReference>
<dbReference type="InterPro" id="IPR013783">
    <property type="entry name" value="Ig-like_fold"/>
</dbReference>
<dbReference type="Pfam" id="PF02922">
    <property type="entry name" value="CBM_48"/>
    <property type="match status" value="1"/>
</dbReference>
<gene>
    <name evidence="3" type="ORF">FHS22_002923</name>
</gene>
<sequence length="131" mass="14062">MIKRAKPTKNGQVKITFTVPADRISGGVSLVGDFNGWDPYAHPMQPKNDGTYQVTVTLPADRGICFRYLADGGLWFDDADADRHDQHGGYLDAAAAKQPRPEAAKAPVKTPVTRVPGKQPLVSPVPALATP</sequence>
<evidence type="ECO:0000313" key="4">
    <source>
        <dbReference type="Proteomes" id="UP000562352"/>
    </source>
</evidence>
<dbReference type="GO" id="GO:0005975">
    <property type="term" value="P:carbohydrate metabolic process"/>
    <property type="evidence" value="ECO:0007669"/>
    <property type="project" value="InterPro"/>
</dbReference>
<evidence type="ECO:0000259" key="2">
    <source>
        <dbReference type="Pfam" id="PF02922"/>
    </source>
</evidence>
<dbReference type="AlphaFoldDB" id="A0A841D3V9"/>
<dbReference type="CDD" id="cd07184">
    <property type="entry name" value="E_set_Isoamylase_like_N"/>
    <property type="match status" value="1"/>
</dbReference>
<accession>A0A841D3V9</accession>
<evidence type="ECO:0000256" key="1">
    <source>
        <dbReference type="SAM" id="MobiDB-lite"/>
    </source>
</evidence>
<protein>
    <recommendedName>
        <fullName evidence="2">Glycoside hydrolase family 13 N-terminal domain-containing protein</fullName>
    </recommendedName>
</protein>
<dbReference type="Proteomes" id="UP000562352">
    <property type="component" value="Unassembled WGS sequence"/>
</dbReference>
<dbReference type="InterPro" id="IPR014756">
    <property type="entry name" value="Ig_E-set"/>
</dbReference>
<evidence type="ECO:0000313" key="3">
    <source>
        <dbReference type="EMBL" id="MBB5963643.1"/>
    </source>
</evidence>
<dbReference type="InterPro" id="IPR004193">
    <property type="entry name" value="Glyco_hydro_13_N"/>
</dbReference>
<comment type="caution">
    <text evidence="3">The sequence shown here is derived from an EMBL/GenBank/DDBJ whole genome shotgun (WGS) entry which is preliminary data.</text>
</comment>
<dbReference type="RefSeq" id="WP_221473636.1">
    <property type="nucleotide sequence ID" value="NZ_BAAAWZ010000001.1"/>
</dbReference>
<dbReference type="SUPFAM" id="SSF81296">
    <property type="entry name" value="E set domains"/>
    <property type="match status" value="1"/>
</dbReference>
<feature type="region of interest" description="Disordered" evidence="1">
    <location>
        <begin position="89"/>
        <end position="131"/>
    </location>
</feature>
<feature type="domain" description="Glycoside hydrolase family 13 N-terminal" evidence="2">
    <location>
        <begin position="25"/>
        <end position="66"/>
    </location>
</feature>
<reference evidence="3 4" key="1">
    <citation type="submission" date="2020-08" db="EMBL/GenBank/DDBJ databases">
        <title>Genomic Encyclopedia of Type Strains, Phase III (KMG-III): the genomes of soil and plant-associated and newly described type strains.</title>
        <authorList>
            <person name="Whitman W."/>
        </authorList>
    </citation>
    <scope>NUCLEOTIDE SEQUENCE [LARGE SCALE GENOMIC DNA]</scope>
    <source>
        <strain evidence="3 4">CECT 3303</strain>
    </source>
</reference>
<keyword evidence="4" id="KW-1185">Reference proteome</keyword>
<dbReference type="EMBL" id="JACHJJ010000008">
    <property type="protein sequence ID" value="MBB5963643.1"/>
    <property type="molecule type" value="Genomic_DNA"/>
</dbReference>
<dbReference type="Gene3D" id="2.60.40.10">
    <property type="entry name" value="Immunoglobulins"/>
    <property type="match status" value="1"/>
</dbReference>
<name>A0A841D3V9_PLAVE</name>